<dbReference type="eggNOG" id="COG2865">
    <property type="taxonomic scope" value="Bacteria"/>
</dbReference>
<dbReference type="EMBL" id="HE796683">
    <property type="protein sequence ID" value="CCH01711.1"/>
    <property type="molecule type" value="Genomic_DNA"/>
</dbReference>
<gene>
    <name evidence="2" type="ORF">FAES_3704</name>
</gene>
<dbReference type="OrthoDB" id="800010at2"/>
<reference evidence="2 3" key="1">
    <citation type="journal article" date="2012" name="J. Bacteriol.">
        <title>Genome Sequence of Fibrella aestuarina BUZ 2T, a Filamentous Marine Bacterium.</title>
        <authorList>
            <person name="Filippini M."/>
            <person name="Qi W."/>
            <person name="Blom J."/>
            <person name="Goesmann A."/>
            <person name="Smits T.H."/>
            <person name="Bagheri H.C."/>
        </authorList>
    </citation>
    <scope>NUCLEOTIDE SEQUENCE [LARGE SCALE GENOMIC DNA]</scope>
    <source>
        <strain evidence="3">BUZ 2T</strain>
    </source>
</reference>
<proteinExistence type="predicted"/>
<evidence type="ECO:0000259" key="1">
    <source>
        <dbReference type="Pfam" id="PF04326"/>
    </source>
</evidence>
<dbReference type="Proteomes" id="UP000011058">
    <property type="component" value="Chromosome"/>
</dbReference>
<protein>
    <recommendedName>
        <fullName evidence="1">Schlafen AlbA-2 domain-containing protein</fullName>
    </recommendedName>
</protein>
<evidence type="ECO:0000313" key="2">
    <source>
        <dbReference type="EMBL" id="CCH01711.1"/>
    </source>
</evidence>
<sequence>MSISIDHIIRYESESSRFEFKKEEYFLGRDGKKHELIKDISAFANHLSDDDKFIIVGVKNTLGNYNEVFGIQNPTDDAQYQQLIIDNIEPKVNFEYRTIKHKDYTICYFRIFDNTNRPYLIKKDIIGPNGNKIISYGDGFVRVGTSTKKMGRTELDDSYNSIINYIDRRNDIIISPIIKEANLDLPKALSKFKEKLSLKHLDISITNNSHKSINLNPEIRIKKKDDLSIISSYKYHRMLYEEKIESKSQYSLFQSPSLQIPPMPDMFVNFEENESEFIFQRNRMSHQTSAIRIDQKDSQTSVFGDSIIAFSGKGYNTILCEVIIRSDEFVKGPLIQEVCFSTTQ</sequence>
<dbReference type="RefSeq" id="WP_015332810.1">
    <property type="nucleotide sequence ID" value="NC_020054.1"/>
</dbReference>
<dbReference type="InterPro" id="IPR038461">
    <property type="entry name" value="Schlafen_AlbA_2_dom_sf"/>
</dbReference>
<dbReference type="STRING" id="1166018.FAES_3704"/>
<dbReference type="Pfam" id="PF04326">
    <property type="entry name" value="SLFN_AlbA_2"/>
    <property type="match status" value="1"/>
</dbReference>
<dbReference type="Gene3D" id="3.30.950.30">
    <property type="entry name" value="Schlafen, AAA domain"/>
    <property type="match status" value="1"/>
</dbReference>
<name>I0KC58_9BACT</name>
<organism evidence="2 3">
    <name type="scientific">Fibrella aestuarina BUZ 2</name>
    <dbReference type="NCBI Taxonomy" id="1166018"/>
    <lineage>
        <taxon>Bacteria</taxon>
        <taxon>Pseudomonadati</taxon>
        <taxon>Bacteroidota</taxon>
        <taxon>Cytophagia</taxon>
        <taxon>Cytophagales</taxon>
        <taxon>Spirosomataceae</taxon>
        <taxon>Fibrella</taxon>
    </lineage>
</organism>
<feature type="domain" description="Schlafen AlbA-2" evidence="1">
    <location>
        <begin position="14"/>
        <end position="150"/>
    </location>
</feature>
<dbReference type="InterPro" id="IPR007421">
    <property type="entry name" value="Schlafen_AlbA_2_dom"/>
</dbReference>
<dbReference type="AlphaFoldDB" id="I0KC58"/>
<dbReference type="PATRIC" id="fig|1166018.3.peg.5487"/>
<evidence type="ECO:0000313" key="3">
    <source>
        <dbReference type="Proteomes" id="UP000011058"/>
    </source>
</evidence>
<accession>I0KC58</accession>
<keyword evidence="3" id="KW-1185">Reference proteome</keyword>
<dbReference type="HOGENOM" id="CLU_805955_0_0_10"/>
<dbReference type="KEGG" id="fae:FAES_3704"/>